<dbReference type="EMBL" id="JACAZF010000013">
    <property type="protein sequence ID" value="KAF7291407.1"/>
    <property type="molecule type" value="Genomic_DNA"/>
</dbReference>
<evidence type="ECO:0000256" key="1">
    <source>
        <dbReference type="PROSITE-ProRule" id="PRU00094"/>
    </source>
</evidence>
<keyword evidence="5" id="KW-1185">Reference proteome</keyword>
<dbReference type="Pfam" id="PF00320">
    <property type="entry name" value="GATA"/>
    <property type="match status" value="1"/>
</dbReference>
<feature type="compositionally biased region" description="Pro residues" evidence="2">
    <location>
        <begin position="71"/>
        <end position="89"/>
    </location>
</feature>
<dbReference type="OrthoDB" id="515401at2759"/>
<feature type="domain" description="GATA-type" evidence="3">
    <location>
        <begin position="176"/>
        <end position="228"/>
    </location>
</feature>
<dbReference type="InterPro" id="IPR013088">
    <property type="entry name" value="Znf_NHR/GATA"/>
</dbReference>
<accession>A0A8H6VRJ2</accession>
<proteinExistence type="predicted"/>
<feature type="region of interest" description="Disordered" evidence="2">
    <location>
        <begin position="1"/>
        <end position="89"/>
    </location>
</feature>
<evidence type="ECO:0000313" key="4">
    <source>
        <dbReference type="EMBL" id="KAF7291407.1"/>
    </source>
</evidence>
<dbReference type="GO" id="GO:0006355">
    <property type="term" value="P:regulation of DNA-templated transcription"/>
    <property type="evidence" value="ECO:0007669"/>
    <property type="project" value="InterPro"/>
</dbReference>
<dbReference type="GeneID" id="59351839"/>
<dbReference type="Proteomes" id="UP000636479">
    <property type="component" value="Unassembled WGS sequence"/>
</dbReference>
<dbReference type="InterPro" id="IPR000679">
    <property type="entry name" value="Znf_GATA"/>
</dbReference>
<feature type="compositionally biased region" description="Basic and acidic residues" evidence="2">
    <location>
        <begin position="32"/>
        <end position="49"/>
    </location>
</feature>
<keyword evidence="1" id="KW-0863">Zinc-finger</keyword>
<evidence type="ECO:0000256" key="2">
    <source>
        <dbReference type="SAM" id="MobiDB-lite"/>
    </source>
</evidence>
<dbReference type="Gene3D" id="3.30.50.10">
    <property type="entry name" value="Erythroid Transcription Factor GATA-1, subunit A"/>
    <property type="match status" value="1"/>
</dbReference>
<name>A0A8H6VRJ2_9AGAR</name>
<dbReference type="CDD" id="cd00202">
    <property type="entry name" value="ZnF_GATA"/>
    <property type="match status" value="1"/>
</dbReference>
<dbReference type="GO" id="GO:0043565">
    <property type="term" value="F:sequence-specific DNA binding"/>
    <property type="evidence" value="ECO:0007669"/>
    <property type="project" value="InterPro"/>
</dbReference>
<dbReference type="SUPFAM" id="SSF57716">
    <property type="entry name" value="Glucocorticoid receptor-like (DNA-binding domain)"/>
    <property type="match status" value="1"/>
</dbReference>
<evidence type="ECO:0000313" key="5">
    <source>
        <dbReference type="Proteomes" id="UP000636479"/>
    </source>
</evidence>
<feature type="region of interest" description="Disordered" evidence="2">
    <location>
        <begin position="281"/>
        <end position="301"/>
    </location>
</feature>
<reference evidence="4" key="1">
    <citation type="submission" date="2020-05" db="EMBL/GenBank/DDBJ databases">
        <title>Mycena genomes resolve the evolution of fungal bioluminescence.</title>
        <authorList>
            <person name="Tsai I.J."/>
        </authorList>
    </citation>
    <scope>NUCLEOTIDE SEQUENCE</scope>
    <source>
        <strain evidence="4">171206Taipei</strain>
    </source>
</reference>
<dbReference type="PROSITE" id="PS50114">
    <property type="entry name" value="GATA_ZN_FINGER_2"/>
    <property type="match status" value="1"/>
</dbReference>
<keyword evidence="1" id="KW-0479">Metal-binding</keyword>
<organism evidence="4 5">
    <name type="scientific">Mycena indigotica</name>
    <dbReference type="NCBI Taxonomy" id="2126181"/>
    <lineage>
        <taxon>Eukaryota</taxon>
        <taxon>Fungi</taxon>
        <taxon>Dikarya</taxon>
        <taxon>Basidiomycota</taxon>
        <taxon>Agaricomycotina</taxon>
        <taxon>Agaricomycetes</taxon>
        <taxon>Agaricomycetidae</taxon>
        <taxon>Agaricales</taxon>
        <taxon>Marasmiineae</taxon>
        <taxon>Mycenaceae</taxon>
        <taxon>Mycena</taxon>
    </lineage>
</organism>
<dbReference type="GO" id="GO:0008270">
    <property type="term" value="F:zinc ion binding"/>
    <property type="evidence" value="ECO:0007669"/>
    <property type="project" value="UniProtKB-KW"/>
</dbReference>
<sequence>MAESANRSPLRETPATDRDPSVDPAAYSNFARAKEENLKGGEEGGEKGPKPGMVKALSLPSIATLVGPATSPAPAPAPAPGTDTPPPVTAPPQFVHDPRFPYPVFIYAHPPPPNGAYPTYDERGVPIPHPYAYMPYPPIAPGQAPAGGAVGGGPVQSGPVVTTDDVAAKLGPLVRRRCFNCCTTDTSTWRRSTLSPGKVLCNKCGLFERTHSRPRPEQFPHKRVFRPVDPSAAPHAQVQAGGYPTAPAAGYTVPAHAPLPVAGPALPNGRNVEAAHDALDRDAEGEYENPTVGVQQVKGEA</sequence>
<comment type="caution">
    <text evidence="4">The sequence shown here is derived from an EMBL/GenBank/DDBJ whole genome shotgun (WGS) entry which is preliminary data.</text>
</comment>
<dbReference type="RefSeq" id="XP_037214529.1">
    <property type="nucleotide sequence ID" value="XM_037369323.1"/>
</dbReference>
<keyword evidence="1" id="KW-0862">Zinc</keyword>
<evidence type="ECO:0000259" key="3">
    <source>
        <dbReference type="PROSITE" id="PS50114"/>
    </source>
</evidence>
<gene>
    <name evidence="4" type="ORF">MIND_01285300</name>
</gene>
<dbReference type="AlphaFoldDB" id="A0A8H6VRJ2"/>
<protein>
    <submittedName>
        <fullName evidence="4">GATA-type domain-containing protein</fullName>
    </submittedName>
</protein>
<dbReference type="SMART" id="SM00401">
    <property type="entry name" value="ZnF_GATA"/>
    <property type="match status" value="1"/>
</dbReference>